<dbReference type="RefSeq" id="WP_202686181.1">
    <property type="nucleotide sequence ID" value="NZ_JAESVN010000001.1"/>
</dbReference>
<dbReference type="EMBL" id="JAESVN010000001">
    <property type="protein sequence ID" value="MBL4915608.1"/>
    <property type="molecule type" value="Genomic_DNA"/>
</dbReference>
<keyword evidence="1" id="KW-0812">Transmembrane</keyword>
<keyword evidence="3" id="KW-1185">Reference proteome</keyword>
<proteinExistence type="predicted"/>
<gene>
    <name evidence="2" type="ORF">JL811_00095</name>
</gene>
<evidence type="ECO:0000313" key="3">
    <source>
        <dbReference type="Proteomes" id="UP000648908"/>
    </source>
</evidence>
<comment type="caution">
    <text evidence="2">The sequence shown here is derived from an EMBL/GenBank/DDBJ whole genome shotgun (WGS) entry which is preliminary data.</text>
</comment>
<organism evidence="2 3">
    <name type="scientific">Szabonella alba</name>
    <dbReference type="NCBI Taxonomy" id="2804194"/>
    <lineage>
        <taxon>Bacteria</taxon>
        <taxon>Pseudomonadati</taxon>
        <taxon>Pseudomonadota</taxon>
        <taxon>Alphaproteobacteria</taxon>
        <taxon>Rhodobacterales</taxon>
        <taxon>Paracoccaceae</taxon>
        <taxon>Szabonella</taxon>
    </lineage>
</organism>
<accession>A0A8K0V568</accession>
<keyword evidence="1" id="KW-1133">Transmembrane helix</keyword>
<protein>
    <submittedName>
        <fullName evidence="2">Uncharacterized protein</fullName>
    </submittedName>
</protein>
<sequence>MADPGILNPHPPEFERFLYASVGEDRNGHAVTVLSAFARKGLDPWRETADLVALRRDAARLRLGQLLARFRDVPALATDHGRVARDLSQLLPERPSQRSLKHVAGTVTDGRAGTSRAILTILAISFVLVQVLMVAGSGSGE</sequence>
<evidence type="ECO:0000313" key="2">
    <source>
        <dbReference type="EMBL" id="MBL4915608.1"/>
    </source>
</evidence>
<name>A0A8K0V568_9RHOB</name>
<feature type="transmembrane region" description="Helical" evidence="1">
    <location>
        <begin position="117"/>
        <end position="136"/>
    </location>
</feature>
<dbReference type="Proteomes" id="UP000648908">
    <property type="component" value="Unassembled WGS sequence"/>
</dbReference>
<keyword evidence="1" id="KW-0472">Membrane</keyword>
<reference evidence="2" key="1">
    <citation type="submission" date="2021-01" db="EMBL/GenBank/DDBJ databases">
        <title>Tabrizicola alba sp. nov. a motile alkaliphilic bacterium isolated from a soda lake.</title>
        <authorList>
            <person name="Szuroczki S."/>
            <person name="Abbaszade G."/>
            <person name="Schumann P."/>
            <person name="Toth E."/>
        </authorList>
    </citation>
    <scope>NUCLEOTIDE SEQUENCE</scope>
    <source>
        <strain evidence="2">DMG-N-6</strain>
    </source>
</reference>
<dbReference type="AlphaFoldDB" id="A0A8K0V568"/>
<evidence type="ECO:0000256" key="1">
    <source>
        <dbReference type="SAM" id="Phobius"/>
    </source>
</evidence>